<dbReference type="STRING" id="419597.SAMN04487957_103351"/>
<feature type="transmembrane region" description="Helical" evidence="1">
    <location>
        <begin position="140"/>
        <end position="161"/>
    </location>
</feature>
<keyword evidence="1" id="KW-1133">Transmembrane helix</keyword>
<evidence type="ECO:0000256" key="1">
    <source>
        <dbReference type="SAM" id="Phobius"/>
    </source>
</evidence>
<dbReference type="AlphaFoldDB" id="A0A1H0GUP6"/>
<dbReference type="InterPro" id="IPR005134">
    <property type="entry name" value="UPF0114"/>
</dbReference>
<dbReference type="Pfam" id="PF03350">
    <property type="entry name" value="UPF0114"/>
    <property type="match status" value="1"/>
</dbReference>
<dbReference type="Proteomes" id="UP000199075">
    <property type="component" value="Unassembled WGS sequence"/>
</dbReference>
<keyword evidence="1" id="KW-0812">Transmembrane</keyword>
<accession>A0A1H0GUP6</accession>
<reference evidence="3" key="1">
    <citation type="submission" date="2016-10" db="EMBL/GenBank/DDBJ databases">
        <authorList>
            <person name="Varghese N."/>
            <person name="Submissions S."/>
        </authorList>
    </citation>
    <scope>NUCLEOTIDE SEQUENCE [LARGE SCALE GENOMIC DNA]</scope>
    <source>
        <strain evidence="3">CGMCC 1.6444</strain>
    </source>
</reference>
<sequence length="193" mass="21309">MTHPSNTPKEARAETSPQARSGRYERLFERFLWNSRLLVMLAVVPSLLGALVLFIIGTLDILKLTVTAATYYLVGGQPDIHETVVPSVVMAVDIYLVAIVLLIFGLGVYRLFVSPIEPAESHPASNPFNVSSFDELKDKIARVVILAVIIEFFRAVVDITFATPLDAIYLALSVLALAAALYLMSRAHKHHHK</sequence>
<proteinExistence type="predicted"/>
<dbReference type="PANTHER" id="PTHR31721">
    <property type="entry name" value="OS06G0710300 PROTEIN"/>
    <property type="match status" value="1"/>
</dbReference>
<gene>
    <name evidence="2" type="ORF">SAMN04487957_103351</name>
</gene>
<organism evidence="2 3">
    <name type="scientific">Halomonas shengliensis</name>
    <dbReference type="NCBI Taxonomy" id="419597"/>
    <lineage>
        <taxon>Bacteria</taxon>
        <taxon>Pseudomonadati</taxon>
        <taxon>Pseudomonadota</taxon>
        <taxon>Gammaproteobacteria</taxon>
        <taxon>Oceanospirillales</taxon>
        <taxon>Halomonadaceae</taxon>
        <taxon>Halomonas</taxon>
    </lineage>
</organism>
<dbReference type="PANTHER" id="PTHR31721:SF4">
    <property type="entry name" value="OS06G0710300 PROTEIN"/>
    <property type="match status" value="1"/>
</dbReference>
<feature type="transmembrane region" description="Helical" evidence="1">
    <location>
        <begin position="94"/>
        <end position="112"/>
    </location>
</feature>
<feature type="transmembrane region" description="Helical" evidence="1">
    <location>
        <begin position="167"/>
        <end position="184"/>
    </location>
</feature>
<dbReference type="RefSeq" id="WP_089677633.1">
    <property type="nucleotide sequence ID" value="NZ_FNIV01000003.1"/>
</dbReference>
<dbReference type="EMBL" id="FNIV01000003">
    <property type="protein sequence ID" value="SDO10381.1"/>
    <property type="molecule type" value="Genomic_DNA"/>
</dbReference>
<keyword evidence="1" id="KW-0472">Membrane</keyword>
<evidence type="ECO:0000313" key="2">
    <source>
        <dbReference type="EMBL" id="SDO10381.1"/>
    </source>
</evidence>
<feature type="transmembrane region" description="Helical" evidence="1">
    <location>
        <begin position="37"/>
        <end position="56"/>
    </location>
</feature>
<name>A0A1H0GUP6_9GAMM</name>
<protein>
    <submittedName>
        <fullName evidence="2">Uncharacterized membrane protein YqhA</fullName>
    </submittedName>
</protein>
<keyword evidence="3" id="KW-1185">Reference proteome</keyword>
<dbReference type="PIRSF" id="PIRSF026509">
    <property type="entry name" value="UCP026509"/>
    <property type="match status" value="1"/>
</dbReference>
<dbReference type="OrthoDB" id="9794066at2"/>
<evidence type="ECO:0000313" key="3">
    <source>
        <dbReference type="Proteomes" id="UP000199075"/>
    </source>
</evidence>